<sequence>MLPTFRMQLSIIIVNYKVRLFAEQCLASLRRATKQLQAEIFVVDNDSDDGSVAYLQPLFPEVSFIDKAHNVGFACANNDALWRCKGEYVLFLNPDTIVAEDALEKSLAYMQAHPRCGGLGIQMLDGAGRFLPESKRGFPSPATSLYKQLGLYKIFPTSPRFARYYMGHLPEHTTAEVDVLAGAYMLVRKSVLDTIGGFDEKFFMYGEDIDLSYRIRQAGFYNAYFAESAIIHFKGESTAKGSLNYVRVFYQAMQLFVQKHFQGSGAFLYRGLLYMGIGMRASISALSRLMRKKAAEQEIPATITWHAIGWPPTIEKPSFLRINNQLIPIHWKDNANDNDTALLLVAGYDVSISQMMQLLQQHAAKKTCWLHLVQTNSVLMSNDKNKAGISAMFAAAPMA</sequence>
<dbReference type="PANTHER" id="PTHR43179:SF7">
    <property type="entry name" value="RHAMNOSYLTRANSFERASE WBBL"/>
    <property type="match status" value="1"/>
</dbReference>
<proteinExistence type="predicted"/>
<protein>
    <submittedName>
        <fullName evidence="2">Glycosyltransferase</fullName>
    </submittedName>
</protein>
<organism evidence="2 3">
    <name type="scientific">Phnomibacter ginsenosidimutans</name>
    <dbReference type="NCBI Taxonomy" id="2676868"/>
    <lineage>
        <taxon>Bacteria</taxon>
        <taxon>Pseudomonadati</taxon>
        <taxon>Bacteroidota</taxon>
        <taxon>Chitinophagia</taxon>
        <taxon>Chitinophagales</taxon>
        <taxon>Chitinophagaceae</taxon>
        <taxon>Phnomibacter</taxon>
    </lineage>
</organism>
<dbReference type="CDD" id="cd04186">
    <property type="entry name" value="GT_2_like_c"/>
    <property type="match status" value="1"/>
</dbReference>
<dbReference type="Proteomes" id="UP000426027">
    <property type="component" value="Chromosome"/>
</dbReference>
<keyword evidence="2" id="KW-0808">Transferase</keyword>
<dbReference type="KEGG" id="fls:GLV81_00740"/>
<dbReference type="AlphaFoldDB" id="A0A6I6GEK5"/>
<dbReference type="SUPFAM" id="SSF53448">
    <property type="entry name" value="Nucleotide-diphospho-sugar transferases"/>
    <property type="match status" value="1"/>
</dbReference>
<evidence type="ECO:0000259" key="1">
    <source>
        <dbReference type="Pfam" id="PF00535"/>
    </source>
</evidence>
<feature type="domain" description="Glycosyltransferase 2-like" evidence="1">
    <location>
        <begin position="10"/>
        <end position="122"/>
    </location>
</feature>
<evidence type="ECO:0000313" key="3">
    <source>
        <dbReference type="Proteomes" id="UP000426027"/>
    </source>
</evidence>
<name>A0A6I6GEK5_9BACT</name>
<dbReference type="PANTHER" id="PTHR43179">
    <property type="entry name" value="RHAMNOSYLTRANSFERASE WBBL"/>
    <property type="match status" value="1"/>
</dbReference>
<dbReference type="InterPro" id="IPR001173">
    <property type="entry name" value="Glyco_trans_2-like"/>
</dbReference>
<dbReference type="Pfam" id="PF00535">
    <property type="entry name" value="Glycos_transf_2"/>
    <property type="match status" value="1"/>
</dbReference>
<keyword evidence="3" id="KW-1185">Reference proteome</keyword>
<dbReference type="GO" id="GO:0016740">
    <property type="term" value="F:transferase activity"/>
    <property type="evidence" value="ECO:0007669"/>
    <property type="project" value="UniProtKB-KW"/>
</dbReference>
<dbReference type="RefSeq" id="WP_157475959.1">
    <property type="nucleotide sequence ID" value="NZ_CP046566.1"/>
</dbReference>
<gene>
    <name evidence="2" type="ORF">GLV81_00740</name>
</gene>
<dbReference type="Gene3D" id="3.90.550.10">
    <property type="entry name" value="Spore Coat Polysaccharide Biosynthesis Protein SpsA, Chain A"/>
    <property type="match status" value="1"/>
</dbReference>
<dbReference type="InterPro" id="IPR029044">
    <property type="entry name" value="Nucleotide-diphossugar_trans"/>
</dbReference>
<accession>A0A6I6GEK5</accession>
<evidence type="ECO:0000313" key="2">
    <source>
        <dbReference type="EMBL" id="QGW26825.1"/>
    </source>
</evidence>
<dbReference type="EMBL" id="CP046566">
    <property type="protein sequence ID" value="QGW26825.1"/>
    <property type="molecule type" value="Genomic_DNA"/>
</dbReference>
<reference evidence="2 3" key="1">
    <citation type="submission" date="2019-11" db="EMBL/GenBank/DDBJ databases">
        <authorList>
            <person name="Im W.T."/>
        </authorList>
    </citation>
    <scope>NUCLEOTIDE SEQUENCE [LARGE SCALE GENOMIC DNA]</scope>
    <source>
        <strain evidence="2 3">SB-02</strain>
    </source>
</reference>